<dbReference type="EMBL" id="JAFBMS010000237">
    <property type="protein sequence ID" value="KAG9332562.1"/>
    <property type="molecule type" value="Genomic_DNA"/>
</dbReference>
<name>A0A8T2N4E3_9TELE</name>
<evidence type="ECO:0000313" key="1">
    <source>
        <dbReference type="EMBL" id="KAG9332562.1"/>
    </source>
</evidence>
<organism evidence="1 2">
    <name type="scientific">Albula glossodonta</name>
    <name type="common">roundjaw bonefish</name>
    <dbReference type="NCBI Taxonomy" id="121402"/>
    <lineage>
        <taxon>Eukaryota</taxon>
        <taxon>Metazoa</taxon>
        <taxon>Chordata</taxon>
        <taxon>Craniata</taxon>
        <taxon>Vertebrata</taxon>
        <taxon>Euteleostomi</taxon>
        <taxon>Actinopterygii</taxon>
        <taxon>Neopterygii</taxon>
        <taxon>Teleostei</taxon>
        <taxon>Albuliformes</taxon>
        <taxon>Albulidae</taxon>
        <taxon>Albula</taxon>
    </lineage>
</organism>
<sequence length="61" mass="6766">MAVKDKYWKSTVTLRTGKVNTPSQSFTDTEPCHFPTTAREGGVLQANIAEKPRAKLLIKFG</sequence>
<dbReference type="Proteomes" id="UP000824540">
    <property type="component" value="Unassembled WGS sequence"/>
</dbReference>
<reference evidence="1" key="1">
    <citation type="thesis" date="2021" institute="BYU ScholarsArchive" country="Provo, UT, USA">
        <title>Applications of and Algorithms for Genome Assembly and Genomic Analyses with an Emphasis on Marine Teleosts.</title>
        <authorList>
            <person name="Pickett B.D."/>
        </authorList>
    </citation>
    <scope>NUCLEOTIDE SEQUENCE</scope>
    <source>
        <strain evidence="1">HI-2016</strain>
    </source>
</reference>
<evidence type="ECO:0000313" key="2">
    <source>
        <dbReference type="Proteomes" id="UP000824540"/>
    </source>
</evidence>
<keyword evidence="2" id="KW-1185">Reference proteome</keyword>
<gene>
    <name evidence="1" type="ORF">JZ751_014660</name>
</gene>
<proteinExistence type="predicted"/>
<protein>
    <submittedName>
        <fullName evidence="1">Uncharacterized protein</fullName>
    </submittedName>
</protein>
<comment type="caution">
    <text evidence="1">The sequence shown here is derived from an EMBL/GenBank/DDBJ whole genome shotgun (WGS) entry which is preliminary data.</text>
</comment>
<accession>A0A8T2N4E3</accession>
<dbReference type="AlphaFoldDB" id="A0A8T2N4E3"/>